<sequence length="271" mass="29629">MFDQIGSDWTLLGRGKSSEVFRMGDGEVIKIFHPAVSEDMIEREVAAARLATSLRLSTAAPRLRVTVARNSALIYPEISGVSIAAAIRKKPLSAASLLRDMAALLHSVHRQPVSGLRTVKSVLQTDIDYGPAPDALKRAAIDYLQALPEADHLLHGDFHIDNILLSEGGLVILDWAKAAIGDPAADAVRSEMLMRFGEGPADAITTLWRDWAAGRLGRAYRDVSGVSQDQMSLWRPVVALAWLRARPPVRNRAFHRYLDQALRSAGLPTVN</sequence>
<protein>
    <submittedName>
        <fullName evidence="2">Phosphotransferase family protein</fullName>
    </submittedName>
</protein>
<dbReference type="Proteomes" id="UP001595957">
    <property type="component" value="Unassembled WGS sequence"/>
</dbReference>
<proteinExistence type="predicted"/>
<dbReference type="Pfam" id="PF01636">
    <property type="entry name" value="APH"/>
    <property type="match status" value="1"/>
</dbReference>
<reference evidence="3" key="1">
    <citation type="journal article" date="2019" name="Int. J. Syst. Evol. Microbiol.">
        <title>The Global Catalogue of Microorganisms (GCM) 10K type strain sequencing project: providing services to taxonomists for standard genome sequencing and annotation.</title>
        <authorList>
            <consortium name="The Broad Institute Genomics Platform"/>
            <consortium name="The Broad Institute Genome Sequencing Center for Infectious Disease"/>
            <person name="Wu L."/>
            <person name="Ma J."/>
        </authorList>
    </citation>
    <scope>NUCLEOTIDE SEQUENCE [LARGE SCALE GENOMIC DNA]</scope>
    <source>
        <strain evidence="3">NBRC 103632</strain>
    </source>
</reference>
<evidence type="ECO:0000259" key="1">
    <source>
        <dbReference type="Pfam" id="PF01636"/>
    </source>
</evidence>
<keyword evidence="3" id="KW-1185">Reference proteome</keyword>
<dbReference type="EMBL" id="JBHSFZ010000005">
    <property type="protein sequence ID" value="MFC4593389.1"/>
    <property type="molecule type" value="Genomic_DNA"/>
</dbReference>
<dbReference type="InterPro" id="IPR011009">
    <property type="entry name" value="Kinase-like_dom_sf"/>
</dbReference>
<name>A0ABV9EX04_9SPHN</name>
<dbReference type="InterPro" id="IPR002575">
    <property type="entry name" value="Aminoglycoside_PTrfase"/>
</dbReference>
<evidence type="ECO:0000313" key="2">
    <source>
        <dbReference type="EMBL" id="MFC4593389.1"/>
    </source>
</evidence>
<accession>A0ABV9EX04</accession>
<dbReference type="Gene3D" id="3.90.1200.10">
    <property type="match status" value="1"/>
</dbReference>
<comment type="caution">
    <text evidence="2">The sequence shown here is derived from an EMBL/GenBank/DDBJ whole genome shotgun (WGS) entry which is preliminary data.</text>
</comment>
<gene>
    <name evidence="2" type="ORF">ACFO3E_04155</name>
</gene>
<feature type="domain" description="Aminoglycoside phosphotransferase" evidence="1">
    <location>
        <begin position="9"/>
        <end position="215"/>
    </location>
</feature>
<evidence type="ECO:0000313" key="3">
    <source>
        <dbReference type="Proteomes" id="UP001595957"/>
    </source>
</evidence>
<dbReference type="RefSeq" id="WP_380802686.1">
    <property type="nucleotide sequence ID" value="NZ_JBHSFZ010000005.1"/>
</dbReference>
<organism evidence="2 3">
    <name type="scientific">Sphingobium tyrosinilyticum</name>
    <dbReference type="NCBI Taxonomy" id="2715436"/>
    <lineage>
        <taxon>Bacteria</taxon>
        <taxon>Pseudomonadati</taxon>
        <taxon>Pseudomonadota</taxon>
        <taxon>Alphaproteobacteria</taxon>
        <taxon>Sphingomonadales</taxon>
        <taxon>Sphingomonadaceae</taxon>
        <taxon>Sphingobium</taxon>
    </lineage>
</organism>
<dbReference type="SUPFAM" id="SSF56112">
    <property type="entry name" value="Protein kinase-like (PK-like)"/>
    <property type="match status" value="1"/>
</dbReference>